<evidence type="ECO:0000313" key="2">
    <source>
        <dbReference type="Proteomes" id="UP000192333"/>
    </source>
</evidence>
<gene>
    <name evidence="1" type="ORF">SAMN00777080_2320</name>
</gene>
<proteinExistence type="predicted"/>
<dbReference type="AlphaFoldDB" id="A0A1W2H451"/>
<dbReference type="EMBL" id="LT838813">
    <property type="protein sequence ID" value="SMD43713.1"/>
    <property type="molecule type" value="Genomic_DNA"/>
</dbReference>
<dbReference type="RefSeq" id="WP_084120585.1">
    <property type="nucleotide sequence ID" value="NZ_LT838813.1"/>
</dbReference>
<evidence type="ECO:0000313" key="1">
    <source>
        <dbReference type="EMBL" id="SMD43713.1"/>
    </source>
</evidence>
<sequence>MFIFKAFRAIDDLESSMKYAEGHANVLREYGITKVTSSNNEWMHNPYVYVVTVEDSLTGMIVSGVRIHIANRDYPLPLEEALAKTDRRVYDLVDIYRENGTGEVSGLWNSKSISGYGIGSLFLSRTAVAIASQLKLGSLLALCSKHTLQTTLDKGFQVEESIGNKGKFFYPTKDLISTCAVLRDVQNIPLALPEEKKFIFHLRKNIKSVMLEDSPKGKIEIRYQLFIENPNWRLDLCL</sequence>
<protein>
    <submittedName>
        <fullName evidence="1">Uncharacterized protein</fullName>
    </submittedName>
</protein>
<reference evidence="2" key="1">
    <citation type="submission" date="2017-04" db="EMBL/GenBank/DDBJ databases">
        <authorList>
            <person name="Varghese N."/>
            <person name="Submissions S."/>
        </authorList>
    </citation>
    <scope>NUCLEOTIDE SEQUENCE [LARGE SCALE GENOMIC DNA]</scope>
    <source>
        <strain evidence="2">DSM 16537</strain>
    </source>
</reference>
<dbReference type="Proteomes" id="UP000192333">
    <property type="component" value="Chromosome I"/>
</dbReference>
<dbReference type="STRING" id="758820.SAMN00777080_2320"/>
<organism evidence="1 2">
    <name type="scientific">Aquiflexum balticum DSM 16537</name>
    <dbReference type="NCBI Taxonomy" id="758820"/>
    <lineage>
        <taxon>Bacteria</taxon>
        <taxon>Pseudomonadati</taxon>
        <taxon>Bacteroidota</taxon>
        <taxon>Cytophagia</taxon>
        <taxon>Cytophagales</taxon>
        <taxon>Cyclobacteriaceae</taxon>
        <taxon>Aquiflexum</taxon>
    </lineage>
</organism>
<accession>A0A1W2H451</accession>
<name>A0A1W2H451_9BACT</name>
<dbReference type="OrthoDB" id="660041at2"/>
<keyword evidence="2" id="KW-1185">Reference proteome</keyword>